<dbReference type="InterPro" id="IPR000551">
    <property type="entry name" value="MerR-type_HTH_dom"/>
</dbReference>
<proteinExistence type="predicted"/>
<evidence type="ECO:0000259" key="4">
    <source>
        <dbReference type="PROSITE" id="PS50937"/>
    </source>
</evidence>
<reference evidence="6" key="1">
    <citation type="journal article" date="2019" name="Int. J. Syst. Evol. Microbiol.">
        <title>The Global Catalogue of Microorganisms (GCM) 10K type strain sequencing project: providing services to taxonomists for standard genome sequencing and annotation.</title>
        <authorList>
            <consortium name="The Broad Institute Genomics Platform"/>
            <consortium name="The Broad Institute Genome Sequencing Center for Infectious Disease"/>
            <person name="Wu L."/>
            <person name="Ma J."/>
        </authorList>
    </citation>
    <scope>NUCLEOTIDE SEQUENCE [LARGE SCALE GENOMIC DNA]</scope>
    <source>
        <strain evidence="6">CCUG 56029</strain>
    </source>
</reference>
<dbReference type="PANTHER" id="PTHR30204:SF94">
    <property type="entry name" value="HEAVY METAL-DEPENDENT TRANSCRIPTIONAL REGULATOR HI_0293-RELATED"/>
    <property type="match status" value="1"/>
</dbReference>
<dbReference type="PROSITE" id="PS50937">
    <property type="entry name" value="HTH_MERR_2"/>
    <property type="match status" value="1"/>
</dbReference>
<evidence type="ECO:0000313" key="6">
    <source>
        <dbReference type="Proteomes" id="UP001595998"/>
    </source>
</evidence>
<dbReference type="EMBL" id="JBHSEH010000005">
    <property type="protein sequence ID" value="MFC4425484.1"/>
    <property type="molecule type" value="Genomic_DNA"/>
</dbReference>
<dbReference type="RefSeq" id="WP_380036922.1">
    <property type="nucleotide sequence ID" value="NZ_JBHSEH010000005.1"/>
</dbReference>
<dbReference type="PRINTS" id="PR00040">
    <property type="entry name" value="HTHMERR"/>
</dbReference>
<dbReference type="PROSITE" id="PS00552">
    <property type="entry name" value="HTH_MERR_1"/>
    <property type="match status" value="1"/>
</dbReference>
<keyword evidence="2" id="KW-0238">DNA-binding</keyword>
<dbReference type="InterPro" id="IPR009061">
    <property type="entry name" value="DNA-bd_dom_put_sf"/>
</dbReference>
<evidence type="ECO:0000313" key="5">
    <source>
        <dbReference type="EMBL" id="MFC4425484.1"/>
    </source>
</evidence>
<feature type="domain" description="HTH merR-type" evidence="4">
    <location>
        <begin position="1"/>
        <end position="68"/>
    </location>
</feature>
<evidence type="ECO:0000256" key="1">
    <source>
        <dbReference type="ARBA" id="ARBA00023015"/>
    </source>
</evidence>
<keyword evidence="3" id="KW-0804">Transcription</keyword>
<dbReference type="Gene3D" id="1.10.1660.10">
    <property type="match status" value="1"/>
</dbReference>
<protein>
    <submittedName>
        <fullName evidence="5">MerR family transcriptional regulator</fullName>
    </submittedName>
</protein>
<keyword evidence="6" id="KW-1185">Reference proteome</keyword>
<sequence length="121" mass="14035">MRIGEVAKKAGVSVRAVRHYENLGLLRAARAENRYRMFTDEDVQRIHLIQRFLSVGFRLEEIRKYGPCWQEGYSSAAPVPAEDFRVFFQRKVAMLDSQISALQQLRDRLSEKLQDTPAAQH</sequence>
<name>A0ABV8XIV2_9DEIO</name>
<dbReference type="InterPro" id="IPR047057">
    <property type="entry name" value="MerR_fam"/>
</dbReference>
<dbReference type="SMART" id="SM00422">
    <property type="entry name" value="HTH_MERR"/>
    <property type="match status" value="1"/>
</dbReference>
<dbReference type="SUPFAM" id="SSF46955">
    <property type="entry name" value="Putative DNA-binding domain"/>
    <property type="match status" value="1"/>
</dbReference>
<keyword evidence="1" id="KW-0805">Transcription regulation</keyword>
<dbReference type="PANTHER" id="PTHR30204">
    <property type="entry name" value="REDOX-CYCLING DRUG-SENSING TRANSCRIPTIONAL ACTIVATOR SOXR"/>
    <property type="match status" value="1"/>
</dbReference>
<dbReference type="Proteomes" id="UP001595998">
    <property type="component" value="Unassembled WGS sequence"/>
</dbReference>
<dbReference type="Pfam" id="PF13411">
    <property type="entry name" value="MerR_1"/>
    <property type="match status" value="1"/>
</dbReference>
<accession>A0ABV8XIV2</accession>
<evidence type="ECO:0000256" key="3">
    <source>
        <dbReference type="ARBA" id="ARBA00023163"/>
    </source>
</evidence>
<evidence type="ECO:0000256" key="2">
    <source>
        <dbReference type="ARBA" id="ARBA00023125"/>
    </source>
</evidence>
<comment type="caution">
    <text evidence="5">The sequence shown here is derived from an EMBL/GenBank/DDBJ whole genome shotgun (WGS) entry which is preliminary data.</text>
</comment>
<organism evidence="5 6">
    <name type="scientific">Deinococcus navajonensis</name>
    <dbReference type="NCBI Taxonomy" id="309884"/>
    <lineage>
        <taxon>Bacteria</taxon>
        <taxon>Thermotogati</taxon>
        <taxon>Deinococcota</taxon>
        <taxon>Deinococci</taxon>
        <taxon>Deinococcales</taxon>
        <taxon>Deinococcaceae</taxon>
        <taxon>Deinococcus</taxon>
    </lineage>
</organism>
<gene>
    <name evidence="5" type="ORF">ACFOZ9_04610</name>
</gene>